<evidence type="ECO:0000313" key="2">
    <source>
        <dbReference type="EMBL" id="KZT59653.1"/>
    </source>
</evidence>
<proteinExistence type="predicted"/>
<dbReference type="AlphaFoldDB" id="A0A165HRT0"/>
<keyword evidence="3" id="KW-1185">Reference proteome</keyword>
<name>A0A165HRT0_9BASI</name>
<protein>
    <submittedName>
        <fullName evidence="2">Uncharacterized protein</fullName>
    </submittedName>
</protein>
<feature type="compositionally biased region" description="Basic and acidic residues" evidence="1">
    <location>
        <begin position="89"/>
        <end position="112"/>
    </location>
</feature>
<gene>
    <name evidence="2" type="ORF">CALCODRAFT_181447</name>
</gene>
<evidence type="ECO:0000256" key="1">
    <source>
        <dbReference type="SAM" id="MobiDB-lite"/>
    </source>
</evidence>
<feature type="region of interest" description="Disordered" evidence="1">
    <location>
        <begin position="364"/>
        <end position="389"/>
    </location>
</feature>
<evidence type="ECO:0000313" key="3">
    <source>
        <dbReference type="Proteomes" id="UP000076842"/>
    </source>
</evidence>
<dbReference type="Proteomes" id="UP000076842">
    <property type="component" value="Unassembled WGS sequence"/>
</dbReference>
<feature type="compositionally biased region" description="Polar residues" evidence="1">
    <location>
        <begin position="375"/>
        <end position="387"/>
    </location>
</feature>
<reference evidence="2 3" key="1">
    <citation type="journal article" date="2016" name="Mol. Biol. Evol.">
        <title>Comparative Genomics of Early-Diverging Mushroom-Forming Fungi Provides Insights into the Origins of Lignocellulose Decay Capabilities.</title>
        <authorList>
            <person name="Nagy L.G."/>
            <person name="Riley R."/>
            <person name="Tritt A."/>
            <person name="Adam C."/>
            <person name="Daum C."/>
            <person name="Floudas D."/>
            <person name="Sun H."/>
            <person name="Yadav J.S."/>
            <person name="Pangilinan J."/>
            <person name="Larsson K.H."/>
            <person name="Matsuura K."/>
            <person name="Barry K."/>
            <person name="Labutti K."/>
            <person name="Kuo R."/>
            <person name="Ohm R.A."/>
            <person name="Bhattacharya S.S."/>
            <person name="Shirouzu T."/>
            <person name="Yoshinaga Y."/>
            <person name="Martin F.M."/>
            <person name="Grigoriev I.V."/>
            <person name="Hibbett D.S."/>
        </authorList>
    </citation>
    <scope>NUCLEOTIDE SEQUENCE [LARGE SCALE GENOMIC DNA]</scope>
    <source>
        <strain evidence="2 3">HHB12733</strain>
    </source>
</reference>
<dbReference type="EMBL" id="KV423938">
    <property type="protein sequence ID" value="KZT59653.1"/>
    <property type="molecule type" value="Genomic_DNA"/>
</dbReference>
<accession>A0A165HRT0</accession>
<organism evidence="2 3">
    <name type="scientific">Calocera cornea HHB12733</name>
    <dbReference type="NCBI Taxonomy" id="1353952"/>
    <lineage>
        <taxon>Eukaryota</taxon>
        <taxon>Fungi</taxon>
        <taxon>Dikarya</taxon>
        <taxon>Basidiomycota</taxon>
        <taxon>Agaricomycotina</taxon>
        <taxon>Dacrymycetes</taxon>
        <taxon>Dacrymycetales</taxon>
        <taxon>Dacrymycetaceae</taxon>
        <taxon>Calocera</taxon>
    </lineage>
</organism>
<feature type="region of interest" description="Disordered" evidence="1">
    <location>
        <begin position="49"/>
        <end position="117"/>
    </location>
</feature>
<dbReference type="InParanoid" id="A0A165HRT0"/>
<sequence length="408" mass="44002">MRVIMMLYQSSSWLCSVGRGRQCRLPLAGSPSRRRLILARVLTLLTRAASPRSGRPAQLQPELHRYRLPLPSDKQSKAPGRTGLHSSRSRSEQRHRGVPFPDRRPRTVDRPAHPGNAVLARARAARDGRKLAPGTWHLAANASRGSGSGSVSQGTAFLDEAAMHAWLAVTTCEQVRSRNPEPELLDLGTIRSLARAAYVMPLPAAPCPLAVPGWSLTLIDSDADGRVGRLKMCSSEIAACSSTAYVRSPWPSRAGAYCIIGALSVGASAAGVADYWKRARPALGARHDYSISISSCKLTRRVNLTYGMLVNDLATSSPYRHSPAPVLHRLLRVSVASVGLIRPCPRPTLGSRVQHCSCGIDPSLGEDADERGQTAGDSSSSLQTGPTAQAGRILRPMHWQMTLLAWSN</sequence>